<protein>
    <recommendedName>
        <fullName evidence="3">Cytochrome c assembly protein domain-containing protein</fullName>
    </recommendedName>
</protein>
<dbReference type="AlphaFoldDB" id="A0A382PII3"/>
<evidence type="ECO:0000313" key="2">
    <source>
        <dbReference type="EMBL" id="SVC73056.1"/>
    </source>
</evidence>
<name>A0A382PII3_9ZZZZ</name>
<evidence type="ECO:0000256" key="1">
    <source>
        <dbReference type="SAM" id="Phobius"/>
    </source>
</evidence>
<feature type="transmembrane region" description="Helical" evidence="1">
    <location>
        <begin position="6"/>
        <end position="25"/>
    </location>
</feature>
<evidence type="ECO:0008006" key="3">
    <source>
        <dbReference type="Google" id="ProtNLM"/>
    </source>
</evidence>
<feature type="transmembrane region" description="Helical" evidence="1">
    <location>
        <begin position="127"/>
        <end position="155"/>
    </location>
</feature>
<gene>
    <name evidence="2" type="ORF">METZ01_LOCUS325910</name>
</gene>
<feature type="transmembrane region" description="Helical" evidence="1">
    <location>
        <begin position="67"/>
        <end position="85"/>
    </location>
</feature>
<proteinExistence type="predicted"/>
<sequence>MQSFIQPLNVVLPILYGLALMCYSIYFTTGKLHFSNWAPKSLTAALIMHVLYFIARSNFQYFPITNSFDSLSMVAFSIAMIHLIIERTSGEGKTGAFFIFLAFVFQASASMFHVTEIRIHELLTNPIFGIHVFLTLVGISALAISAIYGLMYWMLAKQIKSH</sequence>
<feature type="transmembrane region" description="Helical" evidence="1">
    <location>
        <begin position="97"/>
        <end position="115"/>
    </location>
</feature>
<reference evidence="2" key="1">
    <citation type="submission" date="2018-05" db="EMBL/GenBank/DDBJ databases">
        <authorList>
            <person name="Lanie J.A."/>
            <person name="Ng W.-L."/>
            <person name="Kazmierczak K.M."/>
            <person name="Andrzejewski T.M."/>
            <person name="Davidsen T.M."/>
            <person name="Wayne K.J."/>
            <person name="Tettelin H."/>
            <person name="Glass J.I."/>
            <person name="Rusch D."/>
            <person name="Podicherti R."/>
            <person name="Tsui H.-C.T."/>
            <person name="Winkler M.E."/>
        </authorList>
    </citation>
    <scope>NUCLEOTIDE SEQUENCE</scope>
</reference>
<feature type="non-terminal residue" evidence="2">
    <location>
        <position position="162"/>
    </location>
</feature>
<organism evidence="2">
    <name type="scientific">marine metagenome</name>
    <dbReference type="NCBI Taxonomy" id="408172"/>
    <lineage>
        <taxon>unclassified sequences</taxon>
        <taxon>metagenomes</taxon>
        <taxon>ecological metagenomes</taxon>
    </lineage>
</organism>
<keyword evidence="1" id="KW-1133">Transmembrane helix</keyword>
<dbReference type="EMBL" id="UINC01107576">
    <property type="protein sequence ID" value="SVC73056.1"/>
    <property type="molecule type" value="Genomic_DNA"/>
</dbReference>
<keyword evidence="1" id="KW-0812">Transmembrane</keyword>
<keyword evidence="1" id="KW-0472">Membrane</keyword>
<accession>A0A382PII3</accession>
<feature type="non-terminal residue" evidence="2">
    <location>
        <position position="1"/>
    </location>
</feature>